<gene>
    <name evidence="3" type="ORF">E1B28_001042</name>
</gene>
<dbReference type="InterPro" id="IPR051733">
    <property type="entry name" value="WD_repeat_DCAF13/WDSOF1"/>
</dbReference>
<proteinExistence type="inferred from homology"/>
<dbReference type="PANTHER" id="PTHR22851">
    <property type="entry name" value="U3 SMALL NUCLEOLAR RNA U3 SNORNA ASSOCIATED PROTEIN"/>
    <property type="match status" value="1"/>
</dbReference>
<protein>
    <recommendedName>
        <fullName evidence="5">Snorna binding protein</fullName>
    </recommendedName>
</protein>
<dbReference type="OrthoDB" id="108365at2759"/>
<dbReference type="AlphaFoldDB" id="A0A9P7V2K4"/>
<dbReference type="PANTHER" id="PTHR22851:SF1">
    <property type="entry name" value="GLYCOSYLTRANSFERASE FAMILY 32 PROTEIN"/>
    <property type="match status" value="1"/>
</dbReference>
<evidence type="ECO:0000313" key="3">
    <source>
        <dbReference type="EMBL" id="KAG7099171.1"/>
    </source>
</evidence>
<keyword evidence="4" id="KW-1185">Reference proteome</keyword>
<dbReference type="Pfam" id="PF04488">
    <property type="entry name" value="Gly_transf_sug"/>
    <property type="match status" value="1"/>
</dbReference>
<organism evidence="3 4">
    <name type="scientific">Marasmius oreades</name>
    <name type="common">fairy-ring Marasmius</name>
    <dbReference type="NCBI Taxonomy" id="181124"/>
    <lineage>
        <taxon>Eukaryota</taxon>
        <taxon>Fungi</taxon>
        <taxon>Dikarya</taxon>
        <taxon>Basidiomycota</taxon>
        <taxon>Agaricomycotina</taxon>
        <taxon>Agaricomycetes</taxon>
        <taxon>Agaricomycetidae</taxon>
        <taxon>Agaricales</taxon>
        <taxon>Marasmiineae</taxon>
        <taxon>Marasmiaceae</taxon>
        <taxon>Marasmius</taxon>
    </lineage>
</organism>
<dbReference type="GO" id="GO:0032040">
    <property type="term" value="C:small-subunit processome"/>
    <property type="evidence" value="ECO:0007669"/>
    <property type="project" value="TreeGrafter"/>
</dbReference>
<feature type="transmembrane region" description="Helical" evidence="2">
    <location>
        <begin position="49"/>
        <end position="67"/>
    </location>
</feature>
<dbReference type="SUPFAM" id="SSF53448">
    <property type="entry name" value="Nucleotide-diphospho-sugar transferases"/>
    <property type="match status" value="1"/>
</dbReference>
<keyword evidence="2" id="KW-1133">Transmembrane helix</keyword>
<keyword evidence="2" id="KW-0812">Transmembrane</keyword>
<evidence type="ECO:0000313" key="4">
    <source>
        <dbReference type="Proteomes" id="UP001049176"/>
    </source>
</evidence>
<name>A0A9P7V2K4_9AGAR</name>
<dbReference type="GeneID" id="66070118"/>
<dbReference type="GO" id="GO:0000462">
    <property type="term" value="P:maturation of SSU-rRNA from tricistronic rRNA transcript (SSU-rRNA, 5.8S rRNA, LSU-rRNA)"/>
    <property type="evidence" value="ECO:0007669"/>
    <property type="project" value="TreeGrafter"/>
</dbReference>
<accession>A0A9P7V2K4</accession>
<comment type="similarity">
    <text evidence="1">Belongs to the glycosyltransferase 32 family.</text>
</comment>
<sequence length="669" mass="78222">MSPYRERRSKWTTFALSFPFVRTVSIWFLNNVRPPYQLTLARFGRKRTNLFLCFSLTILILLSFKLLHSTASVESWHWKPSFLGSRSTLVYQREDIQKMWQWEIVSGHYPSRKEIPEEIGLTQIVDNPALPPKNDRWKAQPPSSKPIVTITNGVGSKRLYLDMQRQEHNIAYPPRPVPGSVIDLDVVKHHCDYHHKKYVRDCLEVLRVGAGLDYGRLRRVSMDDWKYIYLETDRLQNKHSRFNDGVILGEAITNDSSPYVSRNSDTPLIRLPEPMRYRTSADLESPCDPDHHRIFHMFWTGPFTDKPYLAIISFLYTQNTGLHVDVYPTEKATCRPQLWLWVNPGPADSVHGASTAEAMLELVKSSPWVSPFLHPRFRDVIHFKLWDTTDQLDSLEEIRNEWRSLNSLFESNGVVVKAKHDGDGAQKGESVSKDTYDKLSVVLSDLVRFVLCHRYGGIYLDMDILFLRDWEELWGWKGAFAYAWSGMSRYNTAVLHMSKGSALGTFLLRTAIKHDLDLHPETITQYLRDAYSRDLLYSIPDALFDPAWLNTDHYQRRRPPQPYFTHFREFFDTPESENAGPLALGFDGFFKGAYAYHYHNFWWKPFDPTRNWPDLGPRFEEGERKARSGTSDQENLDLRDLDWSAVLKRTFESYIRGERPNMYGEWLKW</sequence>
<evidence type="ECO:0000256" key="1">
    <source>
        <dbReference type="ARBA" id="ARBA00009003"/>
    </source>
</evidence>
<dbReference type="KEGG" id="more:E1B28_001042"/>
<dbReference type="EMBL" id="CM032181">
    <property type="protein sequence ID" value="KAG7099171.1"/>
    <property type="molecule type" value="Genomic_DNA"/>
</dbReference>
<dbReference type="InterPro" id="IPR029044">
    <property type="entry name" value="Nucleotide-diphossugar_trans"/>
</dbReference>
<dbReference type="InterPro" id="IPR007577">
    <property type="entry name" value="GlycoTrfase_DXD_sugar-bd_CS"/>
</dbReference>
<evidence type="ECO:0008006" key="5">
    <source>
        <dbReference type="Google" id="ProtNLM"/>
    </source>
</evidence>
<reference evidence="3" key="1">
    <citation type="journal article" date="2021" name="Genome Biol. Evol.">
        <title>The assembled and annotated genome of the fairy-ring fungus Marasmius oreades.</title>
        <authorList>
            <person name="Hiltunen M."/>
            <person name="Ament-Velasquez S.L."/>
            <person name="Johannesson H."/>
        </authorList>
    </citation>
    <scope>NUCLEOTIDE SEQUENCE</scope>
    <source>
        <strain evidence="3">03SP1</strain>
    </source>
</reference>
<dbReference type="Proteomes" id="UP001049176">
    <property type="component" value="Chromosome 1"/>
</dbReference>
<comment type="caution">
    <text evidence="3">The sequence shown here is derived from an EMBL/GenBank/DDBJ whole genome shotgun (WGS) entry which is preliminary data.</text>
</comment>
<evidence type="ECO:0000256" key="2">
    <source>
        <dbReference type="SAM" id="Phobius"/>
    </source>
</evidence>
<dbReference type="RefSeq" id="XP_043015641.1">
    <property type="nucleotide sequence ID" value="XM_043146936.1"/>
</dbReference>
<keyword evidence="2" id="KW-0472">Membrane</keyword>
<dbReference type="Gene3D" id="3.90.550.20">
    <property type="match status" value="1"/>
</dbReference>